<sequence length="294" mass="30044">MDAWGVAVVLSFGAALVHAVAAVFQERMVSRSRGAMPRRLGTLRVLWLPQWWWAVVLTGLASLLHVAALKFGPLTVVQPLGALTLVLALSLSAVLAGRRVTRTEWWGLALTVAGLAALLLVTSSDAPSVTLSPRQVLWVSLATCVIMVGLVGSATRSRRLVSRSLLHAAAAGVAFGAASALVQTVTLRMSASGWGEMITPAAAVVVVLAFGGLLLAQAAYRAGIGAPLATLTIVNPIVAAAIGLRLLGERLEGGVGGAILAVMAAAVAATGVTLLARARQKTKAPAPEPALVGT</sequence>
<keyword evidence="1" id="KW-1133">Transmembrane helix</keyword>
<evidence type="ECO:0000313" key="3">
    <source>
        <dbReference type="Proteomes" id="UP000469185"/>
    </source>
</evidence>
<evidence type="ECO:0008006" key="4">
    <source>
        <dbReference type="Google" id="ProtNLM"/>
    </source>
</evidence>
<feature type="transmembrane region" description="Helical" evidence="1">
    <location>
        <begin position="135"/>
        <end position="153"/>
    </location>
</feature>
<evidence type="ECO:0000256" key="1">
    <source>
        <dbReference type="SAM" id="Phobius"/>
    </source>
</evidence>
<feature type="transmembrane region" description="Helical" evidence="1">
    <location>
        <begin position="197"/>
        <end position="216"/>
    </location>
</feature>
<dbReference type="Gene3D" id="1.10.3730.20">
    <property type="match status" value="1"/>
</dbReference>
<feature type="transmembrane region" description="Helical" evidence="1">
    <location>
        <begin position="228"/>
        <end position="248"/>
    </location>
</feature>
<protein>
    <recommendedName>
        <fullName evidence="4">DMT family transporter</fullName>
    </recommendedName>
</protein>
<feature type="transmembrane region" description="Helical" evidence="1">
    <location>
        <begin position="6"/>
        <end position="24"/>
    </location>
</feature>
<dbReference type="EMBL" id="JAAGOB010000005">
    <property type="protein sequence ID" value="NED95823.1"/>
    <property type="molecule type" value="Genomic_DNA"/>
</dbReference>
<dbReference type="PANTHER" id="PTHR40761:SF1">
    <property type="entry name" value="CONSERVED INTEGRAL MEMBRANE ALANINE VALINE AND LEUCINE RICH PROTEIN-RELATED"/>
    <property type="match status" value="1"/>
</dbReference>
<feature type="transmembrane region" description="Helical" evidence="1">
    <location>
        <begin position="165"/>
        <end position="185"/>
    </location>
</feature>
<dbReference type="AlphaFoldDB" id="A0A6N9YLF1"/>
<dbReference type="SUPFAM" id="SSF103481">
    <property type="entry name" value="Multidrug resistance efflux transporter EmrE"/>
    <property type="match status" value="1"/>
</dbReference>
<name>A0A6N9YLF1_9ACTN</name>
<keyword evidence="3" id="KW-1185">Reference proteome</keyword>
<gene>
    <name evidence="2" type="ORF">G1H11_10910</name>
</gene>
<feature type="transmembrane region" description="Helical" evidence="1">
    <location>
        <begin position="254"/>
        <end position="276"/>
    </location>
</feature>
<organism evidence="2 3">
    <name type="scientific">Phytoactinopolyspora alkaliphila</name>
    <dbReference type="NCBI Taxonomy" id="1783498"/>
    <lineage>
        <taxon>Bacteria</taxon>
        <taxon>Bacillati</taxon>
        <taxon>Actinomycetota</taxon>
        <taxon>Actinomycetes</taxon>
        <taxon>Jiangellales</taxon>
        <taxon>Jiangellaceae</taxon>
        <taxon>Phytoactinopolyspora</taxon>
    </lineage>
</organism>
<dbReference type="PANTHER" id="PTHR40761">
    <property type="entry name" value="CONSERVED INTEGRAL MEMBRANE ALANINE VALINE AND LEUCINE RICH PROTEIN-RELATED"/>
    <property type="match status" value="1"/>
</dbReference>
<dbReference type="RefSeq" id="WP_163818596.1">
    <property type="nucleotide sequence ID" value="NZ_JAAGOB010000005.1"/>
</dbReference>
<dbReference type="Proteomes" id="UP000469185">
    <property type="component" value="Unassembled WGS sequence"/>
</dbReference>
<dbReference type="NCBIfam" id="NF038012">
    <property type="entry name" value="DMT_1"/>
    <property type="match status" value="1"/>
</dbReference>
<accession>A0A6N9YLF1</accession>
<comment type="caution">
    <text evidence="2">The sequence shown here is derived from an EMBL/GenBank/DDBJ whole genome shotgun (WGS) entry which is preliminary data.</text>
</comment>
<proteinExistence type="predicted"/>
<reference evidence="2 3" key="1">
    <citation type="submission" date="2020-02" db="EMBL/GenBank/DDBJ databases">
        <authorList>
            <person name="Li X.-J."/>
            <person name="Feng X.-M."/>
        </authorList>
    </citation>
    <scope>NUCLEOTIDE SEQUENCE [LARGE SCALE GENOMIC DNA]</scope>
    <source>
        <strain evidence="2 3">CGMCC 4.7225</strain>
    </source>
</reference>
<keyword evidence="1" id="KW-0812">Transmembrane</keyword>
<dbReference type="InterPro" id="IPR037185">
    <property type="entry name" value="EmrE-like"/>
</dbReference>
<feature type="transmembrane region" description="Helical" evidence="1">
    <location>
        <begin position="105"/>
        <end position="123"/>
    </location>
</feature>
<evidence type="ECO:0000313" key="2">
    <source>
        <dbReference type="EMBL" id="NED95823.1"/>
    </source>
</evidence>
<feature type="transmembrane region" description="Helical" evidence="1">
    <location>
        <begin position="80"/>
        <end position="98"/>
    </location>
</feature>
<feature type="transmembrane region" description="Helical" evidence="1">
    <location>
        <begin position="45"/>
        <end position="68"/>
    </location>
</feature>
<keyword evidence="1" id="KW-0472">Membrane</keyword>